<dbReference type="Pfam" id="PF00296">
    <property type="entry name" value="Bac_luciferase"/>
    <property type="match status" value="1"/>
</dbReference>
<proteinExistence type="predicted"/>
<comment type="caution">
    <text evidence="3">The sequence shown here is derived from an EMBL/GenBank/DDBJ whole genome shotgun (WGS) entry which is preliminary data.</text>
</comment>
<dbReference type="PANTHER" id="PTHR43244:SF1">
    <property type="entry name" value="5,10-METHYLENETETRAHYDROMETHANOPTERIN REDUCTASE"/>
    <property type="match status" value="1"/>
</dbReference>
<feature type="domain" description="Luciferase-like" evidence="2">
    <location>
        <begin position="14"/>
        <end position="232"/>
    </location>
</feature>
<protein>
    <submittedName>
        <fullName evidence="3">LLM class flavin-dependent oxidoreductase</fullName>
    </submittedName>
</protein>
<evidence type="ECO:0000259" key="2">
    <source>
        <dbReference type="Pfam" id="PF00296"/>
    </source>
</evidence>
<name>A0A3M2M2M6_9ACTN</name>
<evidence type="ECO:0000313" key="4">
    <source>
        <dbReference type="Proteomes" id="UP000282674"/>
    </source>
</evidence>
<dbReference type="EMBL" id="RFFG01000043">
    <property type="protein sequence ID" value="RMI41368.1"/>
    <property type="molecule type" value="Genomic_DNA"/>
</dbReference>
<dbReference type="GO" id="GO:0016705">
    <property type="term" value="F:oxidoreductase activity, acting on paired donors, with incorporation or reduction of molecular oxygen"/>
    <property type="evidence" value="ECO:0007669"/>
    <property type="project" value="InterPro"/>
</dbReference>
<dbReference type="InterPro" id="IPR050564">
    <property type="entry name" value="F420-G6PD/mer"/>
</dbReference>
<dbReference type="AlphaFoldDB" id="A0A3M2M2M6"/>
<reference evidence="3 4" key="1">
    <citation type="submission" date="2018-10" db="EMBL/GenBank/DDBJ databases">
        <title>Isolation from soil.</title>
        <authorList>
            <person name="Hu J."/>
        </authorList>
    </citation>
    <scope>NUCLEOTIDE SEQUENCE [LARGE SCALE GENOMIC DNA]</scope>
    <source>
        <strain evidence="3 4">NEAU-Ht49</strain>
    </source>
</reference>
<organism evidence="3 4">
    <name type="scientific">Actinomadura harenae</name>
    <dbReference type="NCBI Taxonomy" id="2483351"/>
    <lineage>
        <taxon>Bacteria</taxon>
        <taxon>Bacillati</taxon>
        <taxon>Actinomycetota</taxon>
        <taxon>Actinomycetes</taxon>
        <taxon>Streptosporangiales</taxon>
        <taxon>Thermomonosporaceae</taxon>
        <taxon>Actinomadura</taxon>
    </lineage>
</organism>
<gene>
    <name evidence="3" type="ORF">EBO15_23145</name>
</gene>
<accession>A0A3M2M2M6</accession>
<dbReference type="SUPFAM" id="SSF51679">
    <property type="entry name" value="Bacterial luciferase-like"/>
    <property type="match status" value="1"/>
</dbReference>
<dbReference type="InterPro" id="IPR036661">
    <property type="entry name" value="Luciferase-like_sf"/>
</dbReference>
<keyword evidence="4" id="KW-1185">Reference proteome</keyword>
<evidence type="ECO:0000313" key="3">
    <source>
        <dbReference type="EMBL" id="RMI41368.1"/>
    </source>
</evidence>
<evidence type="ECO:0000256" key="1">
    <source>
        <dbReference type="ARBA" id="ARBA00023002"/>
    </source>
</evidence>
<dbReference type="Proteomes" id="UP000282674">
    <property type="component" value="Unassembled WGS sequence"/>
</dbReference>
<dbReference type="CDD" id="cd01097">
    <property type="entry name" value="Tetrahydromethanopterin_reductase"/>
    <property type="match status" value="1"/>
</dbReference>
<dbReference type="InterPro" id="IPR011251">
    <property type="entry name" value="Luciferase-like_dom"/>
</dbReference>
<dbReference type="PANTHER" id="PTHR43244">
    <property type="match status" value="1"/>
</dbReference>
<dbReference type="Gene3D" id="3.20.20.30">
    <property type="entry name" value="Luciferase-like domain"/>
    <property type="match status" value="1"/>
</dbReference>
<dbReference type="OrthoDB" id="9775082at2"/>
<sequence>MRGMRFGIQLNPVASGLENIRALARQADAAGLDLLGVQDHPYAADLADTFALIATVLADTERLRVFPDVASLPMRGPAMVGKQAATLDLLSGGRFELALGAGAFWPAIQAMGGPVRTTREALAALTEAIEIIRAMWRPGETVRVEGEYYTVKGVHAGPAPAHPVGIWLGSVGPRALALTGRVADGWAAPIPHYLNYEKWPEAQRIITDAAVEAGRDPASITRIAQLVGHITDAPTGPPALTGETPVHADAATWARVLAGLAKDGGFDSFVYWPEQGDERQLRLWTDEVVPATRELLA</sequence>
<keyword evidence="1" id="KW-0560">Oxidoreductase</keyword>